<dbReference type="AlphaFoldDB" id="A0A075HMU7"/>
<evidence type="ECO:0000256" key="1">
    <source>
        <dbReference type="ARBA" id="ARBA00001947"/>
    </source>
</evidence>
<dbReference type="PANTHER" id="PTHR12010:SF2">
    <property type="entry name" value="40S RIBOSOMAL PROTEIN S29"/>
    <property type="match status" value="1"/>
</dbReference>
<sequence length="59" mass="7066">MVKDRSYEATGRKKHKFGRGSRWCKRCGDYTAVIQKYNLYICRRCFREVAVSLGFKKNR</sequence>
<protein>
    <submittedName>
        <fullName evidence="5">Ribosomal protein S14 (RP-S14, rpsN)</fullName>
    </submittedName>
</protein>
<dbReference type="GO" id="GO:0002181">
    <property type="term" value="P:cytoplasmic translation"/>
    <property type="evidence" value="ECO:0007669"/>
    <property type="project" value="TreeGrafter"/>
</dbReference>
<dbReference type="GO" id="GO:0022627">
    <property type="term" value="C:cytosolic small ribosomal subunit"/>
    <property type="evidence" value="ECO:0007669"/>
    <property type="project" value="TreeGrafter"/>
</dbReference>
<dbReference type="PROSITE" id="PS00527">
    <property type="entry name" value="RIBOSOMAL_S14"/>
    <property type="match status" value="1"/>
</dbReference>
<evidence type="ECO:0000256" key="2">
    <source>
        <dbReference type="ARBA" id="ARBA00022833"/>
    </source>
</evidence>
<dbReference type="EMBL" id="KF901075">
    <property type="protein sequence ID" value="AIF17199.1"/>
    <property type="molecule type" value="Genomic_DNA"/>
</dbReference>
<evidence type="ECO:0000256" key="4">
    <source>
        <dbReference type="ARBA" id="ARBA00023274"/>
    </source>
</evidence>
<evidence type="ECO:0000313" key="5">
    <source>
        <dbReference type="EMBL" id="AIF17199.1"/>
    </source>
</evidence>
<dbReference type="Pfam" id="PF00253">
    <property type="entry name" value="Ribosomal_S14"/>
    <property type="match status" value="1"/>
</dbReference>
<dbReference type="FunFam" id="4.10.830.10:FF:000002">
    <property type="entry name" value="40S ribosomal protein S29"/>
    <property type="match status" value="1"/>
</dbReference>
<dbReference type="Gene3D" id="4.10.830.10">
    <property type="entry name" value="30s Ribosomal Protein S14, Chain N"/>
    <property type="match status" value="1"/>
</dbReference>
<organism evidence="5">
    <name type="scientific">uncultured marine thaumarchaeote KM3_76_D06</name>
    <dbReference type="NCBI Taxonomy" id="1456284"/>
    <lineage>
        <taxon>Archaea</taxon>
        <taxon>Nitrososphaerota</taxon>
        <taxon>environmental samples</taxon>
    </lineage>
</organism>
<dbReference type="InterPro" id="IPR043140">
    <property type="entry name" value="Ribosomal_uS14_sf"/>
</dbReference>
<accession>A0A075HMU7</accession>
<keyword evidence="2" id="KW-0862">Zinc</keyword>
<gene>
    <name evidence="5" type="primary">RP-S14</name>
    <name evidence="5" type="synonym">rpsN</name>
</gene>
<dbReference type="InterPro" id="IPR018271">
    <property type="entry name" value="Ribosomal_uS14_CS"/>
</dbReference>
<keyword evidence="4" id="KW-0687">Ribonucleoprotein</keyword>
<reference evidence="5" key="1">
    <citation type="journal article" date="2014" name="Genome Biol. Evol.">
        <title>Pangenome evidence for extensive interdomain horizontal transfer affecting lineage core and shell genes in uncultured planktonic thaumarchaeota and euryarchaeota.</title>
        <authorList>
            <person name="Deschamps P."/>
            <person name="Zivanovic Y."/>
            <person name="Moreira D."/>
            <person name="Rodriguez-Valera F."/>
            <person name="Lopez-Garcia P."/>
        </authorList>
    </citation>
    <scope>NUCLEOTIDE SEQUENCE</scope>
</reference>
<dbReference type="InterPro" id="IPR039744">
    <property type="entry name" value="RIbosomal_uS14_euk_arc"/>
</dbReference>
<dbReference type="NCBIfam" id="NF004424">
    <property type="entry name" value="PRK05766.1"/>
    <property type="match status" value="1"/>
</dbReference>
<keyword evidence="3 5" id="KW-0689">Ribosomal protein</keyword>
<comment type="cofactor">
    <cofactor evidence="1">
        <name>Zn(2+)</name>
        <dbReference type="ChEBI" id="CHEBI:29105"/>
    </cofactor>
</comment>
<dbReference type="GO" id="GO:0008270">
    <property type="term" value="F:zinc ion binding"/>
    <property type="evidence" value="ECO:0007669"/>
    <property type="project" value="InterPro"/>
</dbReference>
<evidence type="ECO:0000256" key="3">
    <source>
        <dbReference type="ARBA" id="ARBA00022980"/>
    </source>
</evidence>
<dbReference type="InterPro" id="IPR001209">
    <property type="entry name" value="Ribosomal_uS14"/>
</dbReference>
<dbReference type="GO" id="GO:0003735">
    <property type="term" value="F:structural constituent of ribosome"/>
    <property type="evidence" value="ECO:0007669"/>
    <property type="project" value="InterPro"/>
</dbReference>
<name>A0A075HMU7_9ARCH</name>
<proteinExistence type="predicted"/>
<dbReference type="PANTHER" id="PTHR12010">
    <property type="entry name" value="40S RIBOSOMAL PROTEIN S29"/>
    <property type="match status" value="1"/>
</dbReference>